<keyword evidence="3" id="KW-1185">Reference proteome</keyword>
<sequence>MAIGAPGRVGRTAAPAAAGGAAGRTTTIRSSFLIPACMSVCGDPGKSRPLHLSVGTSVPLRVMPGKEDAARAARSAIDMSAGTSTVWMSPVSVASVRRMLALWKTGRRSVRKMIRVGRR</sequence>
<comment type="caution">
    <text evidence="2">The sequence shown here is derived from an EMBL/GenBank/DDBJ whole genome shotgun (WGS) entry which is preliminary data.</text>
</comment>
<proteinExistence type="predicted"/>
<dbReference type="AlphaFoldDB" id="A0A1Y2I448"/>
<protein>
    <submittedName>
        <fullName evidence="2">Uncharacterized protein</fullName>
    </submittedName>
</protein>
<evidence type="ECO:0000313" key="2">
    <source>
        <dbReference type="EMBL" id="ORZ41636.1"/>
    </source>
</evidence>
<accession>A0A1Y2I448</accession>
<name>A0A1Y2I448_9FUNG</name>
<dbReference type="EMBL" id="MCFL01000001">
    <property type="protein sequence ID" value="ORZ41636.1"/>
    <property type="molecule type" value="Genomic_DNA"/>
</dbReference>
<gene>
    <name evidence="2" type="ORF">BCR44DRAFT_225861</name>
</gene>
<evidence type="ECO:0000313" key="3">
    <source>
        <dbReference type="Proteomes" id="UP000193411"/>
    </source>
</evidence>
<reference evidence="2 3" key="1">
    <citation type="submission" date="2016-07" db="EMBL/GenBank/DDBJ databases">
        <title>Pervasive Adenine N6-methylation of Active Genes in Fungi.</title>
        <authorList>
            <consortium name="DOE Joint Genome Institute"/>
            <person name="Mondo S.J."/>
            <person name="Dannebaum R.O."/>
            <person name="Kuo R.C."/>
            <person name="Labutti K."/>
            <person name="Haridas S."/>
            <person name="Kuo A."/>
            <person name="Salamov A."/>
            <person name="Ahrendt S.R."/>
            <person name="Lipzen A."/>
            <person name="Sullivan W."/>
            <person name="Andreopoulos W.B."/>
            <person name="Clum A."/>
            <person name="Lindquist E."/>
            <person name="Daum C."/>
            <person name="Ramamoorthy G.K."/>
            <person name="Gryganskyi A."/>
            <person name="Culley D."/>
            <person name="Magnuson J.K."/>
            <person name="James T.Y."/>
            <person name="O'Malley M.A."/>
            <person name="Stajich J.E."/>
            <person name="Spatafora J.W."/>
            <person name="Visel A."/>
            <person name="Grigoriev I.V."/>
        </authorList>
    </citation>
    <scope>NUCLEOTIDE SEQUENCE [LARGE SCALE GENOMIC DNA]</scope>
    <source>
        <strain evidence="2 3">PL171</strain>
    </source>
</reference>
<feature type="region of interest" description="Disordered" evidence="1">
    <location>
        <begin position="1"/>
        <end position="24"/>
    </location>
</feature>
<organism evidence="2 3">
    <name type="scientific">Catenaria anguillulae PL171</name>
    <dbReference type="NCBI Taxonomy" id="765915"/>
    <lineage>
        <taxon>Eukaryota</taxon>
        <taxon>Fungi</taxon>
        <taxon>Fungi incertae sedis</taxon>
        <taxon>Blastocladiomycota</taxon>
        <taxon>Blastocladiomycetes</taxon>
        <taxon>Blastocladiales</taxon>
        <taxon>Catenariaceae</taxon>
        <taxon>Catenaria</taxon>
    </lineage>
</organism>
<evidence type="ECO:0000256" key="1">
    <source>
        <dbReference type="SAM" id="MobiDB-lite"/>
    </source>
</evidence>
<feature type="non-terminal residue" evidence="2">
    <location>
        <position position="119"/>
    </location>
</feature>
<dbReference type="Proteomes" id="UP000193411">
    <property type="component" value="Unassembled WGS sequence"/>
</dbReference>